<keyword evidence="3" id="KW-0408">Iron</keyword>
<accession>A0A9D1LUP2</accession>
<dbReference type="Gene3D" id="3.30.70.20">
    <property type="match status" value="1"/>
</dbReference>
<dbReference type="SUPFAM" id="SSF54862">
    <property type="entry name" value="4Fe-4S ferredoxins"/>
    <property type="match status" value="1"/>
</dbReference>
<dbReference type="CDD" id="cd00130">
    <property type="entry name" value="PAS"/>
    <property type="match status" value="1"/>
</dbReference>
<keyword evidence="1" id="KW-0004">4Fe-4S</keyword>
<dbReference type="PROSITE" id="PS51379">
    <property type="entry name" value="4FE4S_FER_2"/>
    <property type="match status" value="2"/>
</dbReference>
<dbReference type="Gene3D" id="1.10.15.40">
    <property type="entry name" value="Electron transport complex subunit B, putative Fe-S cluster"/>
    <property type="match status" value="1"/>
</dbReference>
<feature type="domain" description="4Fe-4S ferredoxin-type" evidence="5">
    <location>
        <begin position="3"/>
        <end position="31"/>
    </location>
</feature>
<dbReference type="InterPro" id="IPR004108">
    <property type="entry name" value="Fe_hydrogenase_lsu_C"/>
</dbReference>
<dbReference type="InterPro" id="IPR017900">
    <property type="entry name" value="4Fe4S_Fe_S_CS"/>
</dbReference>
<comment type="caution">
    <text evidence="7">The sequence shown here is derived from an EMBL/GenBank/DDBJ whole genome shotgun (WGS) entry which is preliminary data.</text>
</comment>
<reference evidence="7" key="1">
    <citation type="submission" date="2020-10" db="EMBL/GenBank/DDBJ databases">
        <authorList>
            <person name="Gilroy R."/>
        </authorList>
    </citation>
    <scope>NUCLEOTIDE SEQUENCE</scope>
    <source>
        <strain evidence="7">ChiSjej4B22-9803</strain>
    </source>
</reference>
<dbReference type="SUPFAM" id="SSF53920">
    <property type="entry name" value="Fe-only hydrogenase"/>
    <property type="match status" value="1"/>
</dbReference>
<gene>
    <name evidence="7" type="ORF">IAB04_03100</name>
</gene>
<dbReference type="AlphaFoldDB" id="A0A9D1LUP2"/>
<dbReference type="Pfam" id="PF04060">
    <property type="entry name" value="FeS"/>
    <property type="match status" value="1"/>
</dbReference>
<dbReference type="Pfam" id="PF00989">
    <property type="entry name" value="PAS"/>
    <property type="match status" value="1"/>
</dbReference>
<dbReference type="Pfam" id="PF00037">
    <property type="entry name" value="Fer4"/>
    <property type="match status" value="1"/>
</dbReference>
<dbReference type="InterPro" id="IPR050340">
    <property type="entry name" value="Cytosolic_Fe-S_CAF"/>
</dbReference>
<evidence type="ECO:0000313" key="8">
    <source>
        <dbReference type="Proteomes" id="UP000824111"/>
    </source>
</evidence>
<dbReference type="PROSITE" id="PS51656">
    <property type="entry name" value="4FE4S"/>
    <property type="match status" value="1"/>
</dbReference>
<evidence type="ECO:0000313" key="7">
    <source>
        <dbReference type="EMBL" id="HIU48326.1"/>
    </source>
</evidence>
<feature type="domain" description="4Fe-4S ferredoxin-type" evidence="5">
    <location>
        <begin position="32"/>
        <end position="61"/>
    </location>
</feature>
<dbReference type="GO" id="GO:0051539">
    <property type="term" value="F:4 iron, 4 sulfur cluster binding"/>
    <property type="evidence" value="ECO:0007669"/>
    <property type="project" value="UniProtKB-KW"/>
</dbReference>
<dbReference type="PANTHER" id="PTHR11615">
    <property type="entry name" value="NITRATE, FORMATE, IRON DEHYDROGENASE"/>
    <property type="match status" value="1"/>
</dbReference>
<dbReference type="EMBL" id="DVND01000081">
    <property type="protein sequence ID" value="HIU48326.1"/>
    <property type="molecule type" value="Genomic_DNA"/>
</dbReference>
<dbReference type="InterPro" id="IPR035965">
    <property type="entry name" value="PAS-like_dom_sf"/>
</dbReference>
<dbReference type="Proteomes" id="UP000824111">
    <property type="component" value="Unassembled WGS sequence"/>
</dbReference>
<dbReference type="PROSITE" id="PS00198">
    <property type="entry name" value="4FE4S_FER_1"/>
    <property type="match status" value="1"/>
</dbReference>
<name>A0A9D1LUP2_9FIRM</name>
<dbReference type="InterPro" id="IPR007202">
    <property type="entry name" value="4Fe-4S_dom"/>
</dbReference>
<dbReference type="InterPro" id="IPR013767">
    <property type="entry name" value="PAS_fold"/>
</dbReference>
<dbReference type="SUPFAM" id="SSF55785">
    <property type="entry name" value="PYP-like sensor domain (PAS domain)"/>
    <property type="match status" value="1"/>
</dbReference>
<feature type="domain" description="4Fe-4S" evidence="6">
    <location>
        <begin position="342"/>
        <end position="403"/>
    </location>
</feature>
<dbReference type="Gene3D" id="3.40.950.10">
    <property type="entry name" value="Fe-only Hydrogenase (Larger Subunit), Chain L, domain 3"/>
    <property type="match status" value="1"/>
</dbReference>
<reference evidence="7" key="2">
    <citation type="journal article" date="2021" name="PeerJ">
        <title>Extensive microbial diversity within the chicken gut microbiome revealed by metagenomics and culture.</title>
        <authorList>
            <person name="Gilroy R."/>
            <person name="Ravi A."/>
            <person name="Getino M."/>
            <person name="Pursley I."/>
            <person name="Horton D.L."/>
            <person name="Alikhan N.F."/>
            <person name="Baker D."/>
            <person name="Gharbi K."/>
            <person name="Hall N."/>
            <person name="Watson M."/>
            <person name="Adriaenssens E.M."/>
            <person name="Foster-Nyarko E."/>
            <person name="Jarju S."/>
            <person name="Secka A."/>
            <person name="Antonio M."/>
            <person name="Oren A."/>
            <person name="Chaudhuri R.R."/>
            <person name="La Ragione R."/>
            <person name="Hildebrand F."/>
            <person name="Pallen M.J."/>
        </authorList>
    </citation>
    <scope>NUCLEOTIDE SEQUENCE</scope>
    <source>
        <strain evidence="7">ChiSjej4B22-9803</strain>
    </source>
</reference>
<protein>
    <submittedName>
        <fullName evidence="7">PAS domain-containing protein</fullName>
    </submittedName>
</protein>
<keyword evidence="4" id="KW-0411">Iron-sulfur</keyword>
<dbReference type="GO" id="GO:0006355">
    <property type="term" value="P:regulation of DNA-templated transcription"/>
    <property type="evidence" value="ECO:0007669"/>
    <property type="project" value="InterPro"/>
</dbReference>
<keyword evidence="2" id="KW-0479">Metal-binding</keyword>
<dbReference type="Pfam" id="PF02906">
    <property type="entry name" value="Fe_hyd_lg_C"/>
    <property type="match status" value="1"/>
</dbReference>
<evidence type="ECO:0000256" key="1">
    <source>
        <dbReference type="ARBA" id="ARBA00022485"/>
    </source>
</evidence>
<evidence type="ECO:0000256" key="2">
    <source>
        <dbReference type="ARBA" id="ARBA00022723"/>
    </source>
</evidence>
<dbReference type="InterPro" id="IPR000014">
    <property type="entry name" value="PAS"/>
</dbReference>
<organism evidence="7 8">
    <name type="scientific">Candidatus Avimonoglobus intestinipullorum</name>
    <dbReference type="NCBI Taxonomy" id="2840699"/>
    <lineage>
        <taxon>Bacteria</taxon>
        <taxon>Bacillati</taxon>
        <taxon>Bacillota</taxon>
        <taxon>Clostridia</taxon>
        <taxon>Eubacteriales</taxon>
        <taxon>Candidatus Avimonoglobus</taxon>
    </lineage>
</organism>
<dbReference type="SMART" id="SM00091">
    <property type="entry name" value="PAS"/>
    <property type="match status" value="1"/>
</dbReference>
<evidence type="ECO:0000259" key="6">
    <source>
        <dbReference type="PROSITE" id="PS51656"/>
    </source>
</evidence>
<dbReference type="Gene3D" id="3.30.450.20">
    <property type="entry name" value="PAS domain"/>
    <property type="match status" value="1"/>
</dbReference>
<evidence type="ECO:0000256" key="3">
    <source>
        <dbReference type="ARBA" id="ARBA00023004"/>
    </source>
</evidence>
<dbReference type="InterPro" id="IPR009016">
    <property type="entry name" value="Fe_hydrogenase"/>
</dbReference>
<proteinExistence type="predicted"/>
<evidence type="ECO:0000259" key="5">
    <source>
        <dbReference type="PROSITE" id="PS51379"/>
    </source>
</evidence>
<evidence type="ECO:0000256" key="4">
    <source>
        <dbReference type="ARBA" id="ARBA00023014"/>
    </source>
</evidence>
<dbReference type="InterPro" id="IPR017896">
    <property type="entry name" value="4Fe4S_Fe-S-bd"/>
</dbReference>
<dbReference type="GO" id="GO:0046872">
    <property type="term" value="F:metal ion binding"/>
    <property type="evidence" value="ECO:0007669"/>
    <property type="project" value="UniProtKB-KW"/>
</dbReference>
<sequence length="555" mass="62079">MSDCIQLKKSNCKDCYKCIRNCPVKSIKFSEHQAHIIPDECILCGMCFVSCPQNAKQIRNDVDQVKALFESGRPVYASVAPSFVANYEGISIDSMERALQKLGFAGASETAIGATIVKKEYENMIRRNKNSVIISSCCHSVNTLIQKYYPEALPYLAKVLSPMQAHCQKIKQEHPGAATVFIGPCISKKDEAEQYPEYVDVVLTFEELSGWLQEAEVAFDEIPDSQTKARARLFPTAGGIIRSMDLDEGMDYIAVDGVDQCMTALDDILDHKIQNCFIEMSACKGSCVGGPVMDRERHMPVRDFVAVNRYAGTKDFDVTVPEAISKTMNFQGTRRQMPGSSAIDEILRQMGKTTPDQMLNCGSCGYNTCRDKAIAVFNGKADLTMCLPYLKDKAENFSDKIINNTPNGIIVLNEDLEIQQINQAACEILNVGNASDVLNQPIIRITDPTDYFLAVTNQENVNGKEKYLAQYKKYVEETIIYDKEYHIVMIIMKDITNLELARNKKAEQSQRAVEITDKVVEKQMRVVQEIASLLGETTAETKVALTKLKETLRDE</sequence>